<dbReference type="PANTHER" id="PTHR22674:SF6">
    <property type="entry name" value="NTPASE KAP FAMILY P-LOOP DOMAIN-CONTAINING PROTEIN 1"/>
    <property type="match status" value="1"/>
</dbReference>
<reference evidence="2" key="1">
    <citation type="submission" date="2021-11" db="EMBL/GenBank/DDBJ databases">
        <title>Description of novel Flavobacterium species.</title>
        <authorList>
            <person name="Saticioglu I.B."/>
            <person name="Ay H."/>
            <person name="Altun S."/>
            <person name="Duman M."/>
        </authorList>
    </citation>
    <scope>NUCLEOTIDE SEQUENCE</scope>
    <source>
        <strain evidence="2">F-65</strain>
    </source>
</reference>
<dbReference type="Gene3D" id="3.40.50.300">
    <property type="entry name" value="P-loop containing nucleotide triphosphate hydrolases"/>
    <property type="match status" value="1"/>
</dbReference>
<comment type="caution">
    <text evidence="2">The sequence shown here is derived from an EMBL/GenBank/DDBJ whole genome shotgun (WGS) entry which is preliminary data.</text>
</comment>
<proteinExistence type="predicted"/>
<dbReference type="InterPro" id="IPR027417">
    <property type="entry name" value="P-loop_NTPase"/>
</dbReference>
<sequence length="716" mass="84441">MKQIYNSDKPILAKEQDRFNRYKFSKRIAETITKRNDNDGLVIGLYGIWGEGKSSVLNMIEEELNINEDVLIVKFNPWRFKDEDALILNFLKNISEVLNKELNTKAEKFVDFFKKYGSITTIFNFDLSKLSENFSDTQLEDLKNRVNDFLKESDKKIVVIIDDIDRLDKQELFSLFKLIKLTGDFSKTYYILSFDDEMVASAIGERFAEGNRNSGYNFLEKIIQVPLRIPQALSKDLLNYTFELLNNILDENKIDLGTNEEQNVGFFISQNLLLKIKTPRLAIRFSNSLSFLIPLLKGEVNISDLILFEGVKIFYPEHYEFIKNSPEYFIESYNDEFSDNKNNSKVEEFKSKIGELDSNLSKKEKQAILNLLKKIFPYVKEATENYNFKNRDQDWTKEKRIVSSKYFNRYFIYSVPKDDISDIYFDNYISSLNSKTFDEVLIETSEIFKYIEPTEYLNKIYFYEDNLDWNSRQIVSKIICHNENKFEGMKGGVFMFASNNPKSQAAITISRILLKHINYSERLEFSKYLMKSGIPYDFSKEINRWMQVGQTEDEKAIKTADIYLLNNLLLERALTDSNKNNTNIFEKYEKNIFSLLNIWSEKKLQELREYITELINLNPKIVSKIIYSLTSTIYSSSNPNPYKIDFKKESFELLKKYCDIVNFYNVLIEEYSTEIEDKEVIFFDVDEGQSIQNAMRQFIHWYNLEIKSLTTEIKEN</sequence>
<feature type="domain" description="KAP NTPase" evidence="1">
    <location>
        <begin position="23"/>
        <end position="292"/>
    </location>
</feature>
<protein>
    <recommendedName>
        <fullName evidence="1">KAP NTPase domain-containing protein</fullName>
    </recommendedName>
</protein>
<dbReference type="InterPro" id="IPR011646">
    <property type="entry name" value="KAP_P-loop"/>
</dbReference>
<dbReference type="EMBL" id="JAJJMO010000001">
    <property type="protein sequence ID" value="MCC9070483.1"/>
    <property type="molecule type" value="Genomic_DNA"/>
</dbReference>
<accession>A0ABS8MPB2</accession>
<dbReference type="SUPFAM" id="SSF52540">
    <property type="entry name" value="P-loop containing nucleoside triphosphate hydrolases"/>
    <property type="match status" value="1"/>
</dbReference>
<evidence type="ECO:0000313" key="3">
    <source>
        <dbReference type="Proteomes" id="UP001430919"/>
    </source>
</evidence>
<dbReference type="InterPro" id="IPR052754">
    <property type="entry name" value="NTPase_KAP_P-loop"/>
</dbReference>
<dbReference type="RefSeq" id="WP_229987215.1">
    <property type="nucleotide sequence ID" value="NZ_JAJJMO010000001.1"/>
</dbReference>
<dbReference type="Pfam" id="PF07693">
    <property type="entry name" value="KAP_NTPase"/>
    <property type="match status" value="1"/>
</dbReference>
<dbReference type="PANTHER" id="PTHR22674">
    <property type="entry name" value="NTPASE, KAP FAMILY P-LOOP DOMAIN-CONTAINING 1"/>
    <property type="match status" value="1"/>
</dbReference>
<gene>
    <name evidence="2" type="ORF">LNQ49_02565</name>
</gene>
<keyword evidence="3" id="KW-1185">Reference proteome</keyword>
<evidence type="ECO:0000313" key="2">
    <source>
        <dbReference type="EMBL" id="MCC9070483.1"/>
    </source>
</evidence>
<name>A0ABS8MPB2_9FLAO</name>
<organism evidence="2 3">
    <name type="scientific">Flavobacterium pisciphilum</name>
    <dbReference type="NCBI Taxonomy" id="2893755"/>
    <lineage>
        <taxon>Bacteria</taxon>
        <taxon>Pseudomonadati</taxon>
        <taxon>Bacteroidota</taxon>
        <taxon>Flavobacteriia</taxon>
        <taxon>Flavobacteriales</taxon>
        <taxon>Flavobacteriaceae</taxon>
        <taxon>Flavobacterium</taxon>
    </lineage>
</organism>
<evidence type="ECO:0000259" key="1">
    <source>
        <dbReference type="Pfam" id="PF07693"/>
    </source>
</evidence>
<dbReference type="Proteomes" id="UP001430919">
    <property type="component" value="Unassembled WGS sequence"/>
</dbReference>